<reference evidence="1" key="1">
    <citation type="journal article" date="2020" name="mSystems">
        <title>Genome- and Community-Level Interaction Insights into Carbon Utilization and Element Cycling Functions of Hydrothermarchaeota in Hydrothermal Sediment.</title>
        <authorList>
            <person name="Zhou Z."/>
            <person name="Liu Y."/>
            <person name="Xu W."/>
            <person name="Pan J."/>
            <person name="Luo Z.H."/>
            <person name="Li M."/>
        </authorList>
    </citation>
    <scope>NUCLEOTIDE SEQUENCE [LARGE SCALE GENOMIC DNA]</scope>
    <source>
        <strain evidence="1">SpSt-791</strain>
    </source>
</reference>
<dbReference type="AlphaFoldDB" id="A0A7V6CMT3"/>
<name>A0A7V6CMT3_UNCW3</name>
<proteinExistence type="predicted"/>
<protein>
    <submittedName>
        <fullName evidence="1">Uncharacterized protein</fullName>
    </submittedName>
</protein>
<accession>A0A7V6CMT3</accession>
<organism evidence="1">
    <name type="scientific">candidate division WOR-3 bacterium</name>
    <dbReference type="NCBI Taxonomy" id="2052148"/>
    <lineage>
        <taxon>Bacteria</taxon>
        <taxon>Bacteria division WOR-3</taxon>
    </lineage>
</organism>
<dbReference type="EMBL" id="DTHS01000017">
    <property type="protein sequence ID" value="HHR48488.1"/>
    <property type="molecule type" value="Genomic_DNA"/>
</dbReference>
<sequence>MTHYGLEYMIPDGTNMEHVKVSYKILSIANNKAKEFYDITGKRIKNLEIMKEGIYFFKDYQDKYYKKKIIFK</sequence>
<comment type="caution">
    <text evidence="1">The sequence shown here is derived from an EMBL/GenBank/DDBJ whole genome shotgun (WGS) entry which is preliminary data.</text>
</comment>
<evidence type="ECO:0000313" key="1">
    <source>
        <dbReference type="EMBL" id="HHR48488.1"/>
    </source>
</evidence>
<gene>
    <name evidence="1" type="ORF">ENV79_02445</name>
</gene>